<reference evidence="2" key="1">
    <citation type="journal article" date="2013" name="Science">
        <title>The Amborella genome and the evolution of flowering plants.</title>
        <authorList>
            <consortium name="Amborella Genome Project"/>
        </authorList>
    </citation>
    <scope>NUCLEOTIDE SEQUENCE [LARGE SCALE GENOMIC DNA]</scope>
</reference>
<gene>
    <name evidence="1" type="ORF">AMTR_s00100p00084880</name>
</gene>
<dbReference type="HOGENOM" id="CLU_1899042_0_0_1"/>
<keyword evidence="2" id="KW-1185">Reference proteome</keyword>
<dbReference type="EMBL" id="KI394904">
    <property type="protein sequence ID" value="ERN00429.1"/>
    <property type="molecule type" value="Genomic_DNA"/>
</dbReference>
<dbReference type="eggNOG" id="KOG0017">
    <property type="taxonomic scope" value="Eukaryota"/>
</dbReference>
<name>W1NYG5_AMBTC</name>
<protein>
    <submittedName>
        <fullName evidence="1">Uncharacterized protein</fullName>
    </submittedName>
</protein>
<dbReference type="AlphaFoldDB" id="W1NYG5"/>
<proteinExistence type="predicted"/>
<evidence type="ECO:0000313" key="1">
    <source>
        <dbReference type="EMBL" id="ERN00429.1"/>
    </source>
</evidence>
<evidence type="ECO:0000313" key="2">
    <source>
        <dbReference type="Proteomes" id="UP000017836"/>
    </source>
</evidence>
<sequence>MDVQNLQEGHRVIQGFNQATQQAFGSITVKLRTGKPKAYVTFQIIEIEASYNVLRRHPWLPDNGVIPSTLYETDSDEDYGIGQALIKAFEGLDIEEGVKPPITIILVSVDPEMSYQTKDGVLDYEIQRRTARGI</sequence>
<dbReference type="Proteomes" id="UP000017836">
    <property type="component" value="Unassembled WGS sequence"/>
</dbReference>
<organism evidence="1 2">
    <name type="scientific">Amborella trichopoda</name>
    <dbReference type="NCBI Taxonomy" id="13333"/>
    <lineage>
        <taxon>Eukaryota</taxon>
        <taxon>Viridiplantae</taxon>
        <taxon>Streptophyta</taxon>
        <taxon>Embryophyta</taxon>
        <taxon>Tracheophyta</taxon>
        <taxon>Spermatophyta</taxon>
        <taxon>Magnoliopsida</taxon>
        <taxon>Amborellales</taxon>
        <taxon>Amborellaceae</taxon>
        <taxon>Amborella</taxon>
    </lineage>
</organism>
<dbReference type="Gramene" id="ERN00429">
    <property type="protein sequence ID" value="ERN00429"/>
    <property type="gene ID" value="AMTR_s00100p00084880"/>
</dbReference>
<accession>W1NYG5</accession>